<evidence type="ECO:0000313" key="1">
    <source>
        <dbReference type="EMBL" id="PNR60257.1"/>
    </source>
</evidence>
<name>A0A2K1L2K7_PHYPA</name>
<evidence type="ECO:0000313" key="2">
    <source>
        <dbReference type="EnsemblPlants" id="Pp3c2_21750V3.1"/>
    </source>
</evidence>
<reference evidence="2" key="3">
    <citation type="submission" date="2020-12" db="UniProtKB">
        <authorList>
            <consortium name="EnsemblPlants"/>
        </authorList>
    </citation>
    <scope>IDENTIFICATION</scope>
</reference>
<proteinExistence type="predicted"/>
<protein>
    <submittedName>
        <fullName evidence="1 2">Uncharacterized protein</fullName>
    </submittedName>
</protein>
<sequence length="94" mass="10193">MASTLAGTAQISSGKRALTCRVVFDGAFSGRGRAHSSDIHNTLCALPARQTSLPVKKNIAKRLKARMTSAVVRCNDRLDRLGFKFGCNLIRDCL</sequence>
<accession>A0A2K1L2K7</accession>
<reference evidence="1 3" key="1">
    <citation type="journal article" date="2008" name="Science">
        <title>The Physcomitrella genome reveals evolutionary insights into the conquest of land by plants.</title>
        <authorList>
            <person name="Rensing S."/>
            <person name="Lang D."/>
            <person name="Zimmer A."/>
            <person name="Terry A."/>
            <person name="Salamov A."/>
            <person name="Shapiro H."/>
            <person name="Nishiyama T."/>
            <person name="Perroud P.-F."/>
            <person name="Lindquist E."/>
            <person name="Kamisugi Y."/>
            <person name="Tanahashi T."/>
            <person name="Sakakibara K."/>
            <person name="Fujita T."/>
            <person name="Oishi K."/>
            <person name="Shin-I T."/>
            <person name="Kuroki Y."/>
            <person name="Toyoda A."/>
            <person name="Suzuki Y."/>
            <person name="Hashimoto A."/>
            <person name="Yamaguchi K."/>
            <person name="Sugano A."/>
            <person name="Kohara Y."/>
            <person name="Fujiyama A."/>
            <person name="Anterola A."/>
            <person name="Aoki S."/>
            <person name="Ashton N."/>
            <person name="Barbazuk W.B."/>
            <person name="Barker E."/>
            <person name="Bennetzen J."/>
            <person name="Bezanilla M."/>
            <person name="Blankenship R."/>
            <person name="Cho S.H."/>
            <person name="Dutcher S."/>
            <person name="Estelle M."/>
            <person name="Fawcett J.A."/>
            <person name="Gundlach H."/>
            <person name="Hanada K."/>
            <person name="Heyl A."/>
            <person name="Hicks K.A."/>
            <person name="Hugh J."/>
            <person name="Lohr M."/>
            <person name="Mayer K."/>
            <person name="Melkozernov A."/>
            <person name="Murata T."/>
            <person name="Nelson D."/>
            <person name="Pils B."/>
            <person name="Prigge M."/>
            <person name="Reiss B."/>
            <person name="Renner T."/>
            <person name="Rombauts S."/>
            <person name="Rushton P."/>
            <person name="Sanderfoot A."/>
            <person name="Schween G."/>
            <person name="Shiu S.-H."/>
            <person name="Stueber K."/>
            <person name="Theodoulou F.L."/>
            <person name="Tu H."/>
            <person name="Van de Peer Y."/>
            <person name="Verrier P.J."/>
            <person name="Waters E."/>
            <person name="Wood A."/>
            <person name="Yang L."/>
            <person name="Cove D."/>
            <person name="Cuming A."/>
            <person name="Hasebe M."/>
            <person name="Lucas S."/>
            <person name="Mishler D.B."/>
            <person name="Reski R."/>
            <person name="Grigoriev I."/>
            <person name="Quatrano R.S."/>
            <person name="Boore J.L."/>
        </authorList>
    </citation>
    <scope>NUCLEOTIDE SEQUENCE [LARGE SCALE GENOMIC DNA]</scope>
    <source>
        <strain evidence="2 3">cv. Gransden 2004</strain>
    </source>
</reference>
<reference evidence="1 3" key="2">
    <citation type="journal article" date="2018" name="Plant J.">
        <title>The Physcomitrella patens chromosome-scale assembly reveals moss genome structure and evolution.</title>
        <authorList>
            <person name="Lang D."/>
            <person name="Ullrich K.K."/>
            <person name="Murat F."/>
            <person name="Fuchs J."/>
            <person name="Jenkins J."/>
            <person name="Haas F.B."/>
            <person name="Piednoel M."/>
            <person name="Gundlach H."/>
            <person name="Van Bel M."/>
            <person name="Meyberg R."/>
            <person name="Vives C."/>
            <person name="Morata J."/>
            <person name="Symeonidi A."/>
            <person name="Hiss M."/>
            <person name="Muchero W."/>
            <person name="Kamisugi Y."/>
            <person name="Saleh O."/>
            <person name="Blanc G."/>
            <person name="Decker E.L."/>
            <person name="van Gessel N."/>
            <person name="Grimwood J."/>
            <person name="Hayes R.D."/>
            <person name="Graham S.W."/>
            <person name="Gunter L.E."/>
            <person name="McDaniel S.F."/>
            <person name="Hoernstein S.N.W."/>
            <person name="Larsson A."/>
            <person name="Li F.W."/>
            <person name="Perroud P.F."/>
            <person name="Phillips J."/>
            <person name="Ranjan P."/>
            <person name="Rokshar D.S."/>
            <person name="Rothfels C.J."/>
            <person name="Schneider L."/>
            <person name="Shu S."/>
            <person name="Stevenson D.W."/>
            <person name="Thummler F."/>
            <person name="Tillich M."/>
            <person name="Villarreal Aguilar J.C."/>
            <person name="Widiez T."/>
            <person name="Wong G.K."/>
            <person name="Wymore A."/>
            <person name="Zhang Y."/>
            <person name="Zimmer A.D."/>
            <person name="Quatrano R.S."/>
            <person name="Mayer K.F.X."/>
            <person name="Goodstein D."/>
            <person name="Casacuberta J.M."/>
            <person name="Vandepoele K."/>
            <person name="Reski R."/>
            <person name="Cuming A.C."/>
            <person name="Tuskan G.A."/>
            <person name="Maumus F."/>
            <person name="Salse J."/>
            <person name="Schmutz J."/>
            <person name="Rensing S.A."/>
        </authorList>
    </citation>
    <scope>NUCLEOTIDE SEQUENCE [LARGE SCALE GENOMIC DNA]</scope>
    <source>
        <strain evidence="2 3">cv. Gransden 2004</strain>
    </source>
</reference>
<dbReference type="AlphaFoldDB" id="A0A2K1L2K7"/>
<organism evidence="1">
    <name type="scientific">Physcomitrium patens</name>
    <name type="common">Spreading-leaved earth moss</name>
    <name type="synonym">Physcomitrella patens</name>
    <dbReference type="NCBI Taxonomy" id="3218"/>
    <lineage>
        <taxon>Eukaryota</taxon>
        <taxon>Viridiplantae</taxon>
        <taxon>Streptophyta</taxon>
        <taxon>Embryophyta</taxon>
        <taxon>Bryophyta</taxon>
        <taxon>Bryophytina</taxon>
        <taxon>Bryopsida</taxon>
        <taxon>Funariidae</taxon>
        <taxon>Funariales</taxon>
        <taxon>Funariaceae</taxon>
        <taxon>Physcomitrium</taxon>
    </lineage>
</organism>
<dbReference type="EMBL" id="ABEU02000002">
    <property type="protein sequence ID" value="PNR60257.1"/>
    <property type="molecule type" value="Genomic_DNA"/>
</dbReference>
<gene>
    <name evidence="1" type="ORF">PHYPA_003050</name>
</gene>
<dbReference type="Gramene" id="Pp3c2_21750V3.1">
    <property type="protein sequence ID" value="Pp3c2_21750V3.1"/>
    <property type="gene ID" value="Pp3c2_21750"/>
</dbReference>
<keyword evidence="3" id="KW-1185">Reference proteome</keyword>
<evidence type="ECO:0000313" key="3">
    <source>
        <dbReference type="Proteomes" id="UP000006727"/>
    </source>
</evidence>
<dbReference type="InParanoid" id="A0A2K1L2K7"/>
<dbReference type="Proteomes" id="UP000006727">
    <property type="component" value="Chromosome 2"/>
</dbReference>
<dbReference type="EnsemblPlants" id="Pp3c2_21750V3.1">
    <property type="protein sequence ID" value="Pp3c2_21750V3.1"/>
    <property type="gene ID" value="Pp3c2_21750"/>
</dbReference>